<feature type="domain" description="Pre-mRNA-splicing factor 3" evidence="7">
    <location>
        <begin position="584"/>
        <end position="804"/>
    </location>
</feature>
<dbReference type="InterPro" id="IPR013881">
    <property type="entry name" value="Pre-mRNA_splic_Prp3_dom"/>
</dbReference>
<dbReference type="SUPFAM" id="SSF54791">
    <property type="entry name" value="Eukaryotic type KH-domain (KH-domain type I)"/>
    <property type="match status" value="1"/>
</dbReference>
<evidence type="ECO:0000256" key="2">
    <source>
        <dbReference type="ARBA" id="ARBA00022664"/>
    </source>
</evidence>
<keyword evidence="8" id="KW-1185">Reference proteome</keyword>
<reference evidence="9" key="1">
    <citation type="submission" date="2022-11" db="UniProtKB">
        <authorList>
            <consortium name="WormBaseParasite"/>
        </authorList>
    </citation>
    <scope>IDENTIFICATION</scope>
</reference>
<dbReference type="GO" id="GO:0003723">
    <property type="term" value="F:RNA binding"/>
    <property type="evidence" value="ECO:0007669"/>
    <property type="project" value="InterPro"/>
</dbReference>
<keyword evidence="3" id="KW-0508">mRNA splicing</keyword>
<feature type="region of interest" description="Disordered" evidence="5">
    <location>
        <begin position="1"/>
        <end position="26"/>
    </location>
</feature>
<accession>A0A915LZQ0</accession>
<dbReference type="WBParaSite" id="scaffold2399_cov246.g4791">
    <property type="protein sequence ID" value="scaffold2399_cov246.g4791"/>
    <property type="gene ID" value="scaffold2399_cov246.g4791"/>
</dbReference>
<dbReference type="Proteomes" id="UP000887561">
    <property type="component" value="Unplaced"/>
</dbReference>
<evidence type="ECO:0000313" key="9">
    <source>
        <dbReference type="WBParaSite" id="scaffold2399_cov246.g4791"/>
    </source>
</evidence>
<dbReference type="GO" id="GO:0046540">
    <property type="term" value="C:U4/U6 x U5 tri-snRNP complex"/>
    <property type="evidence" value="ECO:0007669"/>
    <property type="project" value="InterPro"/>
</dbReference>
<keyword evidence="2" id="KW-0507">mRNA processing</keyword>
<dbReference type="Gene3D" id="3.30.1370.10">
    <property type="entry name" value="K Homology domain, type 1"/>
    <property type="match status" value="1"/>
</dbReference>
<evidence type="ECO:0000256" key="5">
    <source>
        <dbReference type="SAM" id="MobiDB-lite"/>
    </source>
</evidence>
<dbReference type="Pfam" id="PF08572">
    <property type="entry name" value="PRP3"/>
    <property type="match status" value="1"/>
</dbReference>
<sequence length="916" mass="105230">MPPSTPSQRRPQQKFNSPNALSPRSGLMNKLNIDPKNVDCLQLCMDVPFLDHPYLIGPRGRKSQYFMTRYKSLLHFPDTNTRPDGLKLNNVLISGSMKNVEEIRSQIRLRTPIRVIVQIEASNPRQFVSRIEDKINEQSLPIRFNVSDDLTNGVLKTEWRNEELLVEFFNENFQLKQGKKSSSNDLLTFGIALLPLINPWNIELSHRLIGNIAEQTGCRIFYPPKEKYAIQPPTYFIKGTSMSGILQAGKYLTGLSMLQITFYMPPGVVPTIKQQQLDDWQRDLLVHTTIYNPESSSPTQYKVTLRSFEFCLNGLYMVRSTLLGFKRSVQTVNYDFMKFTKFLIPYTVFSDSKLFYPLYSVDDKTLNWPSKDFFSNFYGGPYYTPPAEMSGSSRRSNEIPKKRGRLDVTNGRRDSERSDRHRTEKSKEVFTPKAEKSKETLAEELKTKEFVYEAKMQIQERMKGLGLPLHQLSAKSDKFNETVLRPDEAIAFAQLHMEKVQRLNEMKTKLAKSLSNVNVKTPSLVLESMASDNKWGILSEQQSKLKPVKKEEANYEEKNAQATPILKKTIEAEPDSSTGPVVDFQDPRLYLKPALRKRRHFDFKQPGEYEKMAKMQRSKAKLEKLQSEIEKAAKQTGISSAVKLAIVTPSGLPETSTGEYIPEVEWWDEVVLGNGKRYENIPSVVDIAPLDRYADTITDLVEHPIQLKPPDEPLQPQYLKASLTKKERKKLRRQNRREAIKEKTEKIRLGLDKPPEPKLKISNLMRVLGTDAIQDPTKMEAVVRKQMAEREQKHIDENRSRKLTREEKASKAIRKVAEDTSLAVHVAVYKVKSLANPAKKFKVLMNAKQLQMTGTIIQLEDINVWEGIVQKRAFNGEPRFIQVSNHKQAREVLDKYGVAHYWDLCYATSVLLSDDK</sequence>
<feature type="compositionally biased region" description="Low complexity" evidence="5">
    <location>
        <begin position="1"/>
        <end position="10"/>
    </location>
</feature>
<organism evidence="8 9">
    <name type="scientific">Meloidogyne javanica</name>
    <name type="common">Root-knot nematode worm</name>
    <dbReference type="NCBI Taxonomy" id="6303"/>
    <lineage>
        <taxon>Eukaryota</taxon>
        <taxon>Metazoa</taxon>
        <taxon>Ecdysozoa</taxon>
        <taxon>Nematoda</taxon>
        <taxon>Chromadorea</taxon>
        <taxon>Rhabditida</taxon>
        <taxon>Tylenchina</taxon>
        <taxon>Tylenchomorpha</taxon>
        <taxon>Tylenchoidea</taxon>
        <taxon>Meloidogynidae</taxon>
        <taxon>Meloidogyninae</taxon>
        <taxon>Meloidogyne</taxon>
        <taxon>Meloidogyne incognita group</taxon>
    </lineage>
</organism>
<evidence type="ECO:0000259" key="7">
    <source>
        <dbReference type="Pfam" id="PF08572"/>
    </source>
</evidence>
<feature type="region of interest" description="Disordered" evidence="5">
    <location>
        <begin position="388"/>
        <end position="438"/>
    </location>
</feature>
<evidence type="ECO:0000256" key="4">
    <source>
        <dbReference type="ARBA" id="ARBA00023242"/>
    </source>
</evidence>
<evidence type="ECO:0000256" key="3">
    <source>
        <dbReference type="ARBA" id="ARBA00023187"/>
    </source>
</evidence>
<comment type="subcellular location">
    <subcellularLocation>
        <location evidence="1">Nucleus</location>
    </subcellularLocation>
</comment>
<dbReference type="InterPro" id="IPR036612">
    <property type="entry name" value="KH_dom_type_1_sf"/>
</dbReference>
<feature type="domain" description="Small nuclear ribonucleoprotein Prp3 C-terminal" evidence="6">
    <location>
        <begin position="827"/>
        <end position="862"/>
    </location>
</feature>
<dbReference type="InterPro" id="IPR027104">
    <property type="entry name" value="Prp3"/>
</dbReference>
<proteinExistence type="predicted"/>
<evidence type="ECO:0000313" key="8">
    <source>
        <dbReference type="Proteomes" id="UP000887561"/>
    </source>
</evidence>
<dbReference type="AlphaFoldDB" id="A0A915LZQ0"/>
<protein>
    <submittedName>
        <fullName evidence="9">U4/U6 small nuclear ribonucleoprotein Prp3</fullName>
    </submittedName>
</protein>
<evidence type="ECO:0000256" key="1">
    <source>
        <dbReference type="ARBA" id="ARBA00004123"/>
    </source>
</evidence>
<name>A0A915LZQ0_MELJA</name>
<keyword evidence="4" id="KW-0539">Nucleus</keyword>
<dbReference type="PANTHER" id="PTHR14212:SF0">
    <property type="entry name" value="U4_U6 SMALL NUCLEAR RIBONUCLEOPROTEIN PRP3"/>
    <property type="match status" value="1"/>
</dbReference>
<dbReference type="Pfam" id="PF06544">
    <property type="entry name" value="Prp3_C"/>
    <property type="match status" value="1"/>
</dbReference>
<evidence type="ECO:0000259" key="6">
    <source>
        <dbReference type="Pfam" id="PF06544"/>
    </source>
</evidence>
<dbReference type="GO" id="GO:0000398">
    <property type="term" value="P:mRNA splicing, via spliceosome"/>
    <property type="evidence" value="ECO:0007669"/>
    <property type="project" value="InterPro"/>
</dbReference>
<feature type="compositionally biased region" description="Basic and acidic residues" evidence="5">
    <location>
        <begin position="410"/>
        <end position="438"/>
    </location>
</feature>
<dbReference type="InterPro" id="IPR010541">
    <property type="entry name" value="Prp3_C"/>
</dbReference>
<dbReference type="PANTHER" id="PTHR14212">
    <property type="entry name" value="U4/U6-ASSOCIATED RNA SPLICING FACTOR-RELATED"/>
    <property type="match status" value="1"/>
</dbReference>